<evidence type="ECO:0000313" key="2">
    <source>
        <dbReference type="EMBL" id="NHC12337.1"/>
    </source>
</evidence>
<evidence type="ECO:0000259" key="1">
    <source>
        <dbReference type="Pfam" id="PF03364"/>
    </source>
</evidence>
<evidence type="ECO:0000313" key="3">
    <source>
        <dbReference type="Proteomes" id="UP000800981"/>
    </source>
</evidence>
<protein>
    <submittedName>
        <fullName evidence="2">SRPBCC family protein</fullName>
    </submittedName>
</protein>
<comment type="caution">
    <text evidence="2">The sequence shown here is derived from an EMBL/GenBank/DDBJ whole genome shotgun (WGS) entry which is preliminary data.</text>
</comment>
<gene>
    <name evidence="2" type="ORF">G9H71_00890</name>
</gene>
<name>A0ABX0GNP4_9ACTN</name>
<sequence>MTTTVEKSIEVAVPISTAYNAWTQFEEFPRFMGGVTSVQQLDDRRLSWVAEIAGVRREWQAEILQQLPDEKVAWAATEGATNAGQVTFVPIGPAKTRVTLHLEYEPEGLVESVGDKLNVVERQAVSDLEKFKAYIEEKGASEGWRGSVNETMDVGDVGIDAAADTQEDSGKAGVSPKAVIAGAAAVVGAGVAAAAVTKKSGGSDDEVVAMEPVEPVVPAEEVVTAEVVEPLDPPPLVTGEDFRTAP</sequence>
<dbReference type="Gene3D" id="3.30.530.20">
    <property type="match status" value="1"/>
</dbReference>
<dbReference type="InterPro" id="IPR023393">
    <property type="entry name" value="START-like_dom_sf"/>
</dbReference>
<organism evidence="2 3">
    <name type="scientific">Motilibacter deserti</name>
    <dbReference type="NCBI Taxonomy" id="2714956"/>
    <lineage>
        <taxon>Bacteria</taxon>
        <taxon>Bacillati</taxon>
        <taxon>Actinomycetota</taxon>
        <taxon>Actinomycetes</taxon>
        <taxon>Motilibacterales</taxon>
        <taxon>Motilibacteraceae</taxon>
        <taxon>Motilibacter</taxon>
    </lineage>
</organism>
<dbReference type="Pfam" id="PF03364">
    <property type="entry name" value="Polyketide_cyc"/>
    <property type="match status" value="1"/>
</dbReference>
<reference evidence="2 3" key="1">
    <citation type="submission" date="2020-03" db="EMBL/GenBank/DDBJ databases">
        <title>Two novel Motilibacter sp.</title>
        <authorList>
            <person name="Liu S."/>
        </authorList>
    </citation>
    <scope>NUCLEOTIDE SEQUENCE [LARGE SCALE GENOMIC DNA]</scope>
    <source>
        <strain evidence="2 3">E257</strain>
    </source>
</reference>
<dbReference type="PANTHER" id="PTHR33824">
    <property type="entry name" value="POLYKETIDE CYCLASE/DEHYDRASE AND LIPID TRANSPORT SUPERFAMILY PROTEIN"/>
    <property type="match status" value="1"/>
</dbReference>
<proteinExistence type="predicted"/>
<dbReference type="EMBL" id="JAANNP010000001">
    <property type="protein sequence ID" value="NHC12337.1"/>
    <property type="molecule type" value="Genomic_DNA"/>
</dbReference>
<keyword evidence="3" id="KW-1185">Reference proteome</keyword>
<dbReference type="CDD" id="cd07817">
    <property type="entry name" value="SRPBCC_8"/>
    <property type="match status" value="1"/>
</dbReference>
<accession>A0ABX0GNP4</accession>
<dbReference type="InterPro" id="IPR047137">
    <property type="entry name" value="ORF3"/>
</dbReference>
<dbReference type="RefSeq" id="WP_166276517.1">
    <property type="nucleotide sequence ID" value="NZ_JAANNP010000001.1"/>
</dbReference>
<dbReference type="InterPro" id="IPR005031">
    <property type="entry name" value="COQ10_START"/>
</dbReference>
<dbReference type="Proteomes" id="UP000800981">
    <property type="component" value="Unassembled WGS sequence"/>
</dbReference>
<dbReference type="PANTHER" id="PTHR33824:SF7">
    <property type="entry name" value="POLYKETIDE CYCLASE_DEHYDRASE AND LIPID TRANSPORT SUPERFAMILY PROTEIN"/>
    <property type="match status" value="1"/>
</dbReference>
<dbReference type="SUPFAM" id="SSF55961">
    <property type="entry name" value="Bet v1-like"/>
    <property type="match status" value="1"/>
</dbReference>
<feature type="domain" description="Coenzyme Q-binding protein COQ10 START" evidence="1">
    <location>
        <begin position="11"/>
        <end position="129"/>
    </location>
</feature>